<protein>
    <submittedName>
        <fullName evidence="1">Uncharacterized protein</fullName>
    </submittedName>
</protein>
<sequence>MREMVVRYSEEWVEPTAEDLAEIERESDLIDAEIDLVQAEILLITAEPGPTVIDWHRVRRAEARVMRELLKLRAAGATVQAVAA</sequence>
<dbReference type="EMBL" id="BONQ01000166">
    <property type="protein sequence ID" value="GIG51960.1"/>
    <property type="molecule type" value="Genomic_DNA"/>
</dbReference>
<comment type="caution">
    <text evidence="1">The sequence shown here is derived from an EMBL/GenBank/DDBJ whole genome shotgun (WGS) entry which is preliminary data.</text>
</comment>
<dbReference type="Pfam" id="PF19801">
    <property type="entry name" value="DUF6284"/>
    <property type="match status" value="1"/>
</dbReference>
<keyword evidence="2" id="KW-1185">Reference proteome</keyword>
<organism evidence="1 2">
    <name type="scientific">Dactylosporangium siamense</name>
    <dbReference type="NCBI Taxonomy" id="685454"/>
    <lineage>
        <taxon>Bacteria</taxon>
        <taxon>Bacillati</taxon>
        <taxon>Actinomycetota</taxon>
        <taxon>Actinomycetes</taxon>
        <taxon>Micromonosporales</taxon>
        <taxon>Micromonosporaceae</taxon>
        <taxon>Dactylosporangium</taxon>
    </lineage>
</organism>
<name>A0A919PW87_9ACTN</name>
<evidence type="ECO:0000313" key="1">
    <source>
        <dbReference type="EMBL" id="GIG51960.1"/>
    </source>
</evidence>
<dbReference type="Proteomes" id="UP000660611">
    <property type="component" value="Unassembled WGS sequence"/>
</dbReference>
<dbReference type="InterPro" id="IPR046251">
    <property type="entry name" value="DUF6284"/>
</dbReference>
<dbReference type="AlphaFoldDB" id="A0A919PW87"/>
<proteinExistence type="predicted"/>
<evidence type="ECO:0000313" key="2">
    <source>
        <dbReference type="Proteomes" id="UP000660611"/>
    </source>
</evidence>
<accession>A0A919PW87</accession>
<reference evidence="1" key="1">
    <citation type="submission" date="2021-01" db="EMBL/GenBank/DDBJ databases">
        <title>Whole genome shotgun sequence of Dactylosporangium siamense NBRC 106093.</title>
        <authorList>
            <person name="Komaki H."/>
            <person name="Tamura T."/>
        </authorList>
    </citation>
    <scope>NUCLEOTIDE SEQUENCE</scope>
    <source>
        <strain evidence="1">NBRC 106093</strain>
    </source>
</reference>
<gene>
    <name evidence="1" type="ORF">Dsi01nite_100010</name>
</gene>